<dbReference type="InterPro" id="IPR039461">
    <property type="entry name" value="Peptidase_M49"/>
</dbReference>
<gene>
    <name evidence="3" type="ORF">F0475_01540</name>
</gene>
<dbReference type="GO" id="GO:0016787">
    <property type="term" value="F:hydrolase activity"/>
    <property type="evidence" value="ECO:0007669"/>
    <property type="project" value="UniProtKB-KW"/>
</dbReference>
<accession>A0A7C9LA28</accession>
<dbReference type="PANTHER" id="PTHR23422:SF11">
    <property type="entry name" value="DIPEPTIDYL PEPTIDASE 3"/>
    <property type="match status" value="1"/>
</dbReference>
<dbReference type="Gene3D" id="3.30.540.30">
    <property type="match status" value="2"/>
</dbReference>
<keyword evidence="2" id="KW-0378">Hydrolase</keyword>
<protein>
    <submittedName>
        <fullName evidence="3">Dihydrofolate reductase</fullName>
    </submittedName>
</protein>
<dbReference type="AlphaFoldDB" id="A0A7C9LA28"/>
<reference evidence="3 4" key="1">
    <citation type="submission" date="2019-09" db="EMBL/GenBank/DDBJ databases">
        <title>Prevotella A2879 sp. nov., isolated from an abscess of a patient.</title>
        <authorList>
            <person name="Buhl M."/>
            <person name="Oberhettinger P."/>
        </authorList>
    </citation>
    <scope>NUCLEOTIDE SEQUENCE [LARGE SCALE GENOMIC DNA]</scope>
    <source>
        <strain evidence="3 4">A2879</strain>
    </source>
</reference>
<sequence length="701" mass="81037">MIKAVEEEFNYLDERFADIQMLRYRLPEFSKLTLDQKQLIYCLSKATLYGRDITFDQFGKYNLRIRKMLETIYVYVQRDRFSDQKILFSDQRGNNNSQRNKLEDEYNGLEQYLKQVWFASGIYHHYACDKFAPLFSETFLREVTMKIDPKLLPLKEGESVEAMLDELCPIIFNPTIQPKRVNKSDGIDIVRESACNFYDGVEQHEVEAFYAQMKLDDVNKKLSVSDSSSVEQSPIQQYGAPSYGLNSTLIKENGIIREDVWRLNGKYGAAIEKIVYWLEQAKKYAENDQQRHVISLLIKYYTSGDLRDFDVYSIEWLKEQDARIDFINGFIEVYGDPMGLKGSWEGIVEYKDLDATHRTQTISTNAQWFEDHSPVNPMFRKEKVKGVTANVICAAMLGGDEYPASAIGINLPNADWIRAEYGSKSVTISNLTHAYDMAAKGNGFREEFVIDKETCLLMDKYADITDNLHTDLHECLGHGSGRLLPETDPDALKNYGNTIEEARADLFGLYYIADDKLLELGLLADKEAYKAQYYGYMMNGLLTQQVRIKPGKQIEESHMQNRALIAQWAMELGKEDKVVELIKRMDTTTGKEKTYVRINDYAALRRIFAQELAEIQRIKSEGDFESARKLVERYAIQLDSNIHEEVLCRYNRLNIAPYKGFVNPVLKPVHNGKGDVVDIIVDYSETYTEQMLRYSREYQTL</sequence>
<organism evidence="3 4">
    <name type="scientific">Prevotella vespertina</name>
    <dbReference type="NCBI Taxonomy" id="2608404"/>
    <lineage>
        <taxon>Bacteria</taxon>
        <taxon>Pseudomonadati</taxon>
        <taxon>Bacteroidota</taxon>
        <taxon>Bacteroidia</taxon>
        <taxon>Bacteroidales</taxon>
        <taxon>Prevotellaceae</taxon>
        <taxon>Prevotella</taxon>
    </lineage>
</organism>
<proteinExistence type="predicted"/>
<evidence type="ECO:0000313" key="3">
    <source>
        <dbReference type="EMBL" id="MUL27033.1"/>
    </source>
</evidence>
<keyword evidence="4" id="KW-1185">Reference proteome</keyword>
<dbReference type="PANTHER" id="PTHR23422">
    <property type="entry name" value="DIPEPTIDYL PEPTIDASE III-RELATED"/>
    <property type="match status" value="1"/>
</dbReference>
<evidence type="ECO:0000256" key="2">
    <source>
        <dbReference type="ARBA" id="ARBA00022801"/>
    </source>
</evidence>
<dbReference type="RefSeq" id="WP_155715089.1">
    <property type="nucleotide sequence ID" value="NZ_VVIQ01000002.1"/>
</dbReference>
<dbReference type="EMBL" id="VVIQ01000002">
    <property type="protein sequence ID" value="MUL27033.1"/>
    <property type="molecule type" value="Genomic_DNA"/>
</dbReference>
<dbReference type="Proteomes" id="UP000482295">
    <property type="component" value="Unassembled WGS sequence"/>
</dbReference>
<comment type="caution">
    <text evidence="3">The sequence shown here is derived from an EMBL/GenBank/DDBJ whole genome shotgun (WGS) entry which is preliminary data.</text>
</comment>
<keyword evidence="1" id="KW-0479">Metal-binding</keyword>
<dbReference type="GO" id="GO:0046872">
    <property type="term" value="F:metal ion binding"/>
    <property type="evidence" value="ECO:0007669"/>
    <property type="project" value="UniProtKB-KW"/>
</dbReference>
<dbReference type="Pfam" id="PF03571">
    <property type="entry name" value="Peptidase_M49"/>
    <property type="match status" value="2"/>
</dbReference>
<name>A0A7C9LA28_9BACT</name>
<evidence type="ECO:0000313" key="4">
    <source>
        <dbReference type="Proteomes" id="UP000482295"/>
    </source>
</evidence>
<evidence type="ECO:0000256" key="1">
    <source>
        <dbReference type="ARBA" id="ARBA00022723"/>
    </source>
</evidence>